<keyword evidence="2" id="KW-1185">Reference proteome</keyword>
<evidence type="ECO:0000313" key="2">
    <source>
        <dbReference type="Proteomes" id="UP000022910"/>
    </source>
</evidence>
<dbReference type="Proteomes" id="UP000022910">
    <property type="component" value="Unassembled WGS sequence"/>
</dbReference>
<proteinExistence type="predicted"/>
<organism evidence="1 2">
    <name type="scientific">Rhizophagus irregularis (strain DAOM 197198w)</name>
    <name type="common">Glomus intraradices</name>
    <dbReference type="NCBI Taxonomy" id="1432141"/>
    <lineage>
        <taxon>Eukaryota</taxon>
        <taxon>Fungi</taxon>
        <taxon>Fungi incertae sedis</taxon>
        <taxon>Mucoromycota</taxon>
        <taxon>Glomeromycotina</taxon>
        <taxon>Glomeromycetes</taxon>
        <taxon>Glomerales</taxon>
        <taxon>Glomeraceae</taxon>
        <taxon>Rhizophagus</taxon>
    </lineage>
</organism>
<comment type="caution">
    <text evidence="1">The sequence shown here is derived from an EMBL/GenBank/DDBJ whole genome shotgun (WGS) entry which is preliminary data.</text>
</comment>
<dbReference type="AlphaFoldDB" id="A0A015MQ18"/>
<name>A0A015MQ18_RHIIW</name>
<sequence>MDSTCSFYDQQSSTINYSQPVSARPNQNAPTRDFYYEIQQQKNLICFLKFYHFSSNDDNFYLVNCKIISQEDTLDSHDRHSHEFFYQHPSDPSTRYHVTCKLLSSSLVENVLNDEICEMDFDMRVLSIHQKLHLEQSLKQKLYYRVYCRNTYSLDIGNHVIVTPMADIQNYSYNDLPGSDHFINGSESTYIQPQQQVDFNNFTNYQNHQNSFNPSLI</sequence>
<gene>
    <name evidence="1" type="ORF">RirG_101020</name>
</gene>
<reference evidence="1 2" key="1">
    <citation type="submission" date="2014-02" db="EMBL/GenBank/DDBJ databases">
        <title>Single nucleus genome sequencing reveals high similarity among nuclei of an endomycorrhizal fungus.</title>
        <authorList>
            <person name="Lin K."/>
            <person name="Geurts R."/>
            <person name="Zhang Z."/>
            <person name="Limpens E."/>
            <person name="Saunders D.G."/>
            <person name="Mu D."/>
            <person name="Pang E."/>
            <person name="Cao H."/>
            <person name="Cha H."/>
            <person name="Lin T."/>
            <person name="Zhou Q."/>
            <person name="Shang Y."/>
            <person name="Li Y."/>
            <person name="Ivanov S."/>
            <person name="Sharma T."/>
            <person name="Velzen R.V."/>
            <person name="Ruijter N.D."/>
            <person name="Aanen D.K."/>
            <person name="Win J."/>
            <person name="Kamoun S."/>
            <person name="Bisseling T."/>
            <person name="Huang S."/>
        </authorList>
    </citation>
    <scope>NUCLEOTIDE SEQUENCE [LARGE SCALE GENOMIC DNA]</scope>
    <source>
        <strain evidence="2">DAOM197198w</strain>
    </source>
</reference>
<dbReference type="HOGENOM" id="CLU_080508_0_0_1"/>
<evidence type="ECO:0000313" key="1">
    <source>
        <dbReference type="EMBL" id="EXX68878.1"/>
    </source>
</evidence>
<dbReference type="OrthoDB" id="2309238at2759"/>
<dbReference type="EMBL" id="JEMT01017085">
    <property type="protein sequence ID" value="EXX68878.1"/>
    <property type="molecule type" value="Genomic_DNA"/>
</dbReference>
<protein>
    <submittedName>
        <fullName evidence="1">Uncharacterized protein</fullName>
    </submittedName>
</protein>
<accession>A0A015MQ18</accession>